<evidence type="ECO:0000313" key="1">
    <source>
        <dbReference type="EMBL" id="QJA86307.1"/>
    </source>
</evidence>
<protein>
    <submittedName>
        <fullName evidence="1">Uncharacterized protein</fullName>
    </submittedName>
</protein>
<dbReference type="EMBL" id="MT142628">
    <property type="protein sequence ID" value="QJA86307.1"/>
    <property type="molecule type" value="Genomic_DNA"/>
</dbReference>
<dbReference type="AlphaFoldDB" id="A0A6M3KW05"/>
<name>A0A6M3KW05_9ZZZZ</name>
<gene>
    <name evidence="1" type="ORF">MM415B02098_0012</name>
</gene>
<sequence>MIKLNFILTRPAKSGGGDRYEHGVKDDRDYMVIYIPQDISRKDGEAQKSFIVTIE</sequence>
<reference evidence="1" key="1">
    <citation type="submission" date="2020-03" db="EMBL/GenBank/DDBJ databases">
        <title>The deep terrestrial virosphere.</title>
        <authorList>
            <person name="Holmfeldt K."/>
            <person name="Nilsson E."/>
            <person name="Simone D."/>
            <person name="Lopez-Fernandez M."/>
            <person name="Wu X."/>
            <person name="de Brujin I."/>
            <person name="Lundin D."/>
            <person name="Andersson A."/>
            <person name="Bertilsson S."/>
            <person name="Dopson M."/>
        </authorList>
    </citation>
    <scope>NUCLEOTIDE SEQUENCE</scope>
    <source>
        <strain evidence="1">MM415B02098</strain>
    </source>
</reference>
<accession>A0A6M3KW05</accession>
<organism evidence="1">
    <name type="scientific">viral metagenome</name>
    <dbReference type="NCBI Taxonomy" id="1070528"/>
    <lineage>
        <taxon>unclassified sequences</taxon>
        <taxon>metagenomes</taxon>
        <taxon>organismal metagenomes</taxon>
    </lineage>
</organism>
<proteinExistence type="predicted"/>